<dbReference type="AlphaFoldDB" id="A0A8D8BZY6"/>
<protein>
    <submittedName>
        <fullName evidence="2">(northern house mosquito) hypothetical protein</fullName>
    </submittedName>
</protein>
<accession>A0A8D8BZY6</accession>
<sequence>MAWRPRSSWPKSSWPKSSWPGTRSSPSGGRPAGIFWPQDPEWPEPSGVFRWKAIRDWAIWVSNFLDFDTGDENGHFDSIGHNLEWPVPSERFSREDIYRTI</sequence>
<dbReference type="EMBL" id="HBUE01099117">
    <property type="protein sequence ID" value="CAG6484382.1"/>
    <property type="molecule type" value="Transcribed_RNA"/>
</dbReference>
<feature type="compositionally biased region" description="Low complexity" evidence="1">
    <location>
        <begin position="1"/>
        <end position="20"/>
    </location>
</feature>
<evidence type="ECO:0000313" key="2">
    <source>
        <dbReference type="EMBL" id="CAG6484382.1"/>
    </source>
</evidence>
<evidence type="ECO:0000256" key="1">
    <source>
        <dbReference type="SAM" id="MobiDB-lite"/>
    </source>
</evidence>
<feature type="region of interest" description="Disordered" evidence="1">
    <location>
        <begin position="1"/>
        <end position="41"/>
    </location>
</feature>
<name>A0A8D8BZY6_CULPI</name>
<proteinExistence type="predicted"/>
<reference evidence="2" key="1">
    <citation type="submission" date="2021-05" db="EMBL/GenBank/DDBJ databases">
        <authorList>
            <person name="Alioto T."/>
            <person name="Alioto T."/>
            <person name="Gomez Garrido J."/>
        </authorList>
    </citation>
    <scope>NUCLEOTIDE SEQUENCE</scope>
</reference>
<organism evidence="2">
    <name type="scientific">Culex pipiens</name>
    <name type="common">House mosquito</name>
    <dbReference type="NCBI Taxonomy" id="7175"/>
    <lineage>
        <taxon>Eukaryota</taxon>
        <taxon>Metazoa</taxon>
        <taxon>Ecdysozoa</taxon>
        <taxon>Arthropoda</taxon>
        <taxon>Hexapoda</taxon>
        <taxon>Insecta</taxon>
        <taxon>Pterygota</taxon>
        <taxon>Neoptera</taxon>
        <taxon>Endopterygota</taxon>
        <taxon>Diptera</taxon>
        <taxon>Nematocera</taxon>
        <taxon>Culicoidea</taxon>
        <taxon>Culicidae</taxon>
        <taxon>Culicinae</taxon>
        <taxon>Culicini</taxon>
        <taxon>Culex</taxon>
        <taxon>Culex</taxon>
    </lineage>
</organism>